<sequence>MHRSSLTNTKEEHGLFPAGHIFPFVLVTALFFLWGIPNNLNDVLIRQFMKSFAINRFQAGLVQSAFYLGYFLLAIPAALLMRRLGYKAGFVTGLFLYGIGAFLFWPAALSGKYAFFLMALFVIASGLSFLETAANPFIAQLGDPESSERRLNFSQAFNPLGSITGVLIGTVFIFSGVELTAPQIDALKTQHIYDAYLRSETLRVVKPYLVLGTFTIFWALLILRTKFPAIQSEHEASKEDHGHFRDLLRYPHFLLAVVAQFMYVGAQVGTWSYFIQYVQESTHQPEKIAGYFLTGTLAAFGSGRFISAYLMRFLAPTRLLGAYALINVALVAVGVLRPGWVGLWAVFLTSFFMSVMFPTIFALGLKKLGPNTKIGGSLLVMAIVGGAVLTPAMGLISQAYSIAAAYLVPLIAYLFVAAYAFFGAHIRPSTELA</sequence>
<proteinExistence type="predicted"/>
<organism evidence="7 8">
    <name type="scientific">Candidatus Sulfotelmatobacter kueseliae</name>
    <dbReference type="NCBI Taxonomy" id="2042962"/>
    <lineage>
        <taxon>Bacteria</taxon>
        <taxon>Pseudomonadati</taxon>
        <taxon>Acidobacteriota</taxon>
        <taxon>Terriglobia</taxon>
        <taxon>Terriglobales</taxon>
        <taxon>Candidatus Korobacteraceae</taxon>
        <taxon>Candidatus Sulfotelmatobacter</taxon>
    </lineage>
</organism>
<feature type="transmembrane region" description="Helical" evidence="6">
    <location>
        <begin position="253"/>
        <end position="276"/>
    </location>
</feature>
<dbReference type="Proteomes" id="UP000238701">
    <property type="component" value="Unassembled WGS sequence"/>
</dbReference>
<evidence type="ECO:0000313" key="8">
    <source>
        <dbReference type="Proteomes" id="UP000238701"/>
    </source>
</evidence>
<name>A0A2U3KTB0_9BACT</name>
<dbReference type="Gene3D" id="1.20.1250.20">
    <property type="entry name" value="MFS general substrate transporter like domains"/>
    <property type="match status" value="2"/>
</dbReference>
<dbReference type="GO" id="GO:0015535">
    <property type="term" value="F:fucose:proton symporter activity"/>
    <property type="evidence" value="ECO:0007669"/>
    <property type="project" value="InterPro"/>
</dbReference>
<evidence type="ECO:0000256" key="4">
    <source>
        <dbReference type="ARBA" id="ARBA00022989"/>
    </source>
</evidence>
<dbReference type="NCBIfam" id="TIGR00885">
    <property type="entry name" value="fucP"/>
    <property type="match status" value="1"/>
</dbReference>
<feature type="transmembrane region" description="Helical" evidence="6">
    <location>
        <begin position="88"/>
        <end position="107"/>
    </location>
</feature>
<dbReference type="EMBL" id="OMOD01000141">
    <property type="protein sequence ID" value="SPF42799.1"/>
    <property type="molecule type" value="Genomic_DNA"/>
</dbReference>
<dbReference type="CDD" id="cd17394">
    <property type="entry name" value="MFS_FucP_like"/>
    <property type="match status" value="1"/>
</dbReference>
<keyword evidence="3 6" id="KW-0812">Transmembrane</keyword>
<feature type="transmembrane region" description="Helical" evidence="6">
    <location>
        <begin position="402"/>
        <end position="422"/>
    </location>
</feature>
<dbReference type="InterPro" id="IPR036259">
    <property type="entry name" value="MFS_trans_sf"/>
</dbReference>
<feature type="transmembrane region" description="Helical" evidence="6">
    <location>
        <begin position="319"/>
        <end position="336"/>
    </location>
</feature>
<feature type="transmembrane region" description="Helical" evidence="6">
    <location>
        <begin position="342"/>
        <end position="365"/>
    </location>
</feature>
<keyword evidence="4 6" id="KW-1133">Transmembrane helix</keyword>
<evidence type="ECO:0000256" key="6">
    <source>
        <dbReference type="SAM" id="Phobius"/>
    </source>
</evidence>
<dbReference type="InterPro" id="IPR005275">
    <property type="entry name" value="Lfuc_symporter_FucP"/>
</dbReference>
<keyword evidence="2" id="KW-1003">Cell membrane</keyword>
<evidence type="ECO:0000256" key="5">
    <source>
        <dbReference type="ARBA" id="ARBA00023136"/>
    </source>
</evidence>
<evidence type="ECO:0000313" key="7">
    <source>
        <dbReference type="EMBL" id="SPF42799.1"/>
    </source>
</evidence>
<feature type="transmembrane region" description="Helical" evidence="6">
    <location>
        <begin position="57"/>
        <end position="81"/>
    </location>
</feature>
<feature type="transmembrane region" description="Helical" evidence="6">
    <location>
        <begin position="377"/>
        <end position="396"/>
    </location>
</feature>
<evidence type="ECO:0000256" key="3">
    <source>
        <dbReference type="ARBA" id="ARBA00022692"/>
    </source>
</evidence>
<dbReference type="PANTHER" id="PTHR43702:SF11">
    <property type="entry name" value="L-FUCOSE-PROTON SYMPORTER"/>
    <property type="match status" value="1"/>
</dbReference>
<dbReference type="GO" id="GO:0005886">
    <property type="term" value="C:plasma membrane"/>
    <property type="evidence" value="ECO:0007669"/>
    <property type="project" value="UniProtKB-SubCell"/>
</dbReference>
<accession>A0A2U3KTB0</accession>
<comment type="subcellular location">
    <subcellularLocation>
        <location evidence="1">Cell inner membrane</location>
        <topology evidence="1">Multi-pass membrane protein</topology>
    </subcellularLocation>
</comment>
<reference evidence="8" key="1">
    <citation type="submission" date="2018-02" db="EMBL/GenBank/DDBJ databases">
        <authorList>
            <person name="Hausmann B."/>
        </authorList>
    </citation>
    <scope>NUCLEOTIDE SEQUENCE [LARGE SCALE GENOMIC DNA]</scope>
    <source>
        <strain evidence="8">Peat soil MAG SbA1</strain>
    </source>
</reference>
<keyword evidence="5 6" id="KW-0472">Membrane</keyword>
<gene>
    <name evidence="7" type="primary">fucP</name>
    <name evidence="7" type="ORF">SBA1_470021</name>
</gene>
<dbReference type="SUPFAM" id="SSF103473">
    <property type="entry name" value="MFS general substrate transporter"/>
    <property type="match status" value="1"/>
</dbReference>
<dbReference type="InterPro" id="IPR011701">
    <property type="entry name" value="MFS"/>
</dbReference>
<dbReference type="InterPro" id="IPR050375">
    <property type="entry name" value="MFS_TsgA-like"/>
</dbReference>
<feature type="transmembrane region" description="Helical" evidence="6">
    <location>
        <begin position="113"/>
        <end position="135"/>
    </location>
</feature>
<dbReference type="PANTHER" id="PTHR43702">
    <property type="entry name" value="L-FUCOSE-PROTON SYMPORTER"/>
    <property type="match status" value="1"/>
</dbReference>
<feature type="transmembrane region" description="Helical" evidence="6">
    <location>
        <begin position="156"/>
        <end position="177"/>
    </location>
</feature>
<feature type="transmembrane region" description="Helical" evidence="6">
    <location>
        <begin position="288"/>
        <end position="307"/>
    </location>
</feature>
<evidence type="ECO:0000256" key="2">
    <source>
        <dbReference type="ARBA" id="ARBA00022475"/>
    </source>
</evidence>
<feature type="transmembrane region" description="Helical" evidence="6">
    <location>
        <begin position="21"/>
        <end position="37"/>
    </location>
</feature>
<dbReference type="Pfam" id="PF07690">
    <property type="entry name" value="MFS_1"/>
    <property type="match status" value="1"/>
</dbReference>
<evidence type="ECO:0000256" key="1">
    <source>
        <dbReference type="ARBA" id="ARBA00004429"/>
    </source>
</evidence>
<protein>
    <submittedName>
        <fullName evidence="7">L-fucose-proton symporter</fullName>
    </submittedName>
</protein>
<dbReference type="AlphaFoldDB" id="A0A2U3KTB0"/>
<dbReference type="OrthoDB" id="9795150at2"/>
<feature type="transmembrane region" description="Helical" evidence="6">
    <location>
        <begin position="205"/>
        <end position="223"/>
    </location>
</feature>